<reference evidence="2 3" key="1">
    <citation type="submission" date="2019-03" db="EMBL/GenBank/DDBJ databases">
        <title>First draft genome of Liparis tanakae, snailfish: a comprehensive survey of snailfish specific genes.</title>
        <authorList>
            <person name="Kim W."/>
            <person name="Song I."/>
            <person name="Jeong J.-H."/>
            <person name="Kim D."/>
            <person name="Kim S."/>
            <person name="Ryu S."/>
            <person name="Song J.Y."/>
            <person name="Lee S.K."/>
        </authorList>
    </citation>
    <scope>NUCLEOTIDE SEQUENCE [LARGE SCALE GENOMIC DNA]</scope>
    <source>
        <tissue evidence="2">Muscle</tissue>
    </source>
</reference>
<feature type="region of interest" description="Disordered" evidence="1">
    <location>
        <begin position="40"/>
        <end position="65"/>
    </location>
</feature>
<dbReference type="AlphaFoldDB" id="A0A4Z2EPR7"/>
<protein>
    <submittedName>
        <fullName evidence="2">Uncharacterized protein</fullName>
    </submittedName>
</protein>
<comment type="caution">
    <text evidence="2">The sequence shown here is derived from an EMBL/GenBank/DDBJ whole genome shotgun (WGS) entry which is preliminary data.</text>
</comment>
<keyword evidence="3" id="KW-1185">Reference proteome</keyword>
<evidence type="ECO:0000256" key="1">
    <source>
        <dbReference type="SAM" id="MobiDB-lite"/>
    </source>
</evidence>
<dbReference type="Proteomes" id="UP000314294">
    <property type="component" value="Unassembled WGS sequence"/>
</dbReference>
<dbReference type="EMBL" id="SRLO01004130">
    <property type="protein sequence ID" value="TNN30785.1"/>
    <property type="molecule type" value="Genomic_DNA"/>
</dbReference>
<proteinExistence type="predicted"/>
<gene>
    <name evidence="2" type="ORF">EYF80_059062</name>
</gene>
<organism evidence="2 3">
    <name type="scientific">Liparis tanakae</name>
    <name type="common">Tanaka's snailfish</name>
    <dbReference type="NCBI Taxonomy" id="230148"/>
    <lineage>
        <taxon>Eukaryota</taxon>
        <taxon>Metazoa</taxon>
        <taxon>Chordata</taxon>
        <taxon>Craniata</taxon>
        <taxon>Vertebrata</taxon>
        <taxon>Euteleostomi</taxon>
        <taxon>Actinopterygii</taxon>
        <taxon>Neopterygii</taxon>
        <taxon>Teleostei</taxon>
        <taxon>Neoteleostei</taxon>
        <taxon>Acanthomorphata</taxon>
        <taxon>Eupercaria</taxon>
        <taxon>Perciformes</taxon>
        <taxon>Cottioidei</taxon>
        <taxon>Cottales</taxon>
        <taxon>Liparidae</taxon>
        <taxon>Liparis</taxon>
    </lineage>
</organism>
<evidence type="ECO:0000313" key="3">
    <source>
        <dbReference type="Proteomes" id="UP000314294"/>
    </source>
</evidence>
<name>A0A4Z2EPR7_9TELE</name>
<evidence type="ECO:0000313" key="2">
    <source>
        <dbReference type="EMBL" id="TNN30785.1"/>
    </source>
</evidence>
<feature type="compositionally biased region" description="Polar residues" evidence="1">
    <location>
        <begin position="40"/>
        <end position="57"/>
    </location>
</feature>
<accession>A0A4Z2EPR7</accession>
<sequence length="299" mass="32132">MPSTAERLVSSASVAASHSVSPFSSLRSFLDSFRLFSSSTPCTTSANKPQQKLSTGSDHPPSHLSATIPHHALVQLRLHHVLLHAADTQHPRLALDPSQQALAFGQPDIVVGRLLEEPELRQHDPPNQTSVHWSDDAVVQLSLDLDASPNTAVALTSSVDNAPSTLLILFSQGHMCPGTTGNPSAKKDASTCSEVLALQLMLCLEWVCLGPDGAGRGGYLSLLGDLLGVDVVVQVRAEVAVGVGQRVLDLPQGLVVVLGPLDALLQLLLPERRLGEMKTSHMKHRLLYNRRSRPLVVRR</sequence>